<evidence type="ECO:0000313" key="2">
    <source>
        <dbReference type="Proteomes" id="UP001153678"/>
    </source>
</evidence>
<feature type="non-terminal residue" evidence="1">
    <location>
        <position position="66"/>
    </location>
</feature>
<dbReference type="Proteomes" id="UP001153678">
    <property type="component" value="Unassembled WGS sequence"/>
</dbReference>
<dbReference type="OrthoDB" id="10513227at2759"/>
<protein>
    <submittedName>
        <fullName evidence="1">7635_t:CDS:1</fullName>
    </submittedName>
</protein>
<dbReference type="AlphaFoldDB" id="A0A9W4TC64"/>
<keyword evidence="2" id="KW-1185">Reference proteome</keyword>
<reference evidence="1" key="1">
    <citation type="submission" date="2022-08" db="EMBL/GenBank/DDBJ databases">
        <authorList>
            <person name="Kallberg Y."/>
            <person name="Tangrot J."/>
            <person name="Rosling A."/>
        </authorList>
    </citation>
    <scope>NUCLEOTIDE SEQUENCE</scope>
    <source>
        <strain evidence="1">Wild A</strain>
    </source>
</reference>
<comment type="caution">
    <text evidence="1">The sequence shown here is derived from an EMBL/GenBank/DDBJ whole genome shotgun (WGS) entry which is preliminary data.</text>
</comment>
<proteinExistence type="predicted"/>
<sequence>KTTLAKEIQDLSEEKFLLVGIDVPFSAIPKKLVGFSEKTKKEGFRYVIDPKTGICVDMKISSYAGK</sequence>
<evidence type="ECO:0000313" key="1">
    <source>
        <dbReference type="EMBL" id="CAI2200108.1"/>
    </source>
</evidence>
<gene>
    <name evidence="1" type="ORF">FWILDA_LOCUS19406</name>
</gene>
<accession>A0A9W4TC64</accession>
<organism evidence="1 2">
    <name type="scientific">Funneliformis geosporum</name>
    <dbReference type="NCBI Taxonomy" id="1117311"/>
    <lineage>
        <taxon>Eukaryota</taxon>
        <taxon>Fungi</taxon>
        <taxon>Fungi incertae sedis</taxon>
        <taxon>Mucoromycota</taxon>
        <taxon>Glomeromycotina</taxon>
        <taxon>Glomeromycetes</taxon>
        <taxon>Glomerales</taxon>
        <taxon>Glomeraceae</taxon>
        <taxon>Funneliformis</taxon>
    </lineage>
</organism>
<feature type="non-terminal residue" evidence="1">
    <location>
        <position position="1"/>
    </location>
</feature>
<name>A0A9W4TC64_9GLOM</name>
<dbReference type="EMBL" id="CAMKVN010023351">
    <property type="protein sequence ID" value="CAI2200108.1"/>
    <property type="molecule type" value="Genomic_DNA"/>
</dbReference>